<keyword evidence="2" id="KW-0472">Membrane</keyword>
<name>A0A3G8YHJ7_9DEIO</name>
<dbReference type="OrthoDB" id="9795736at2"/>
<feature type="region of interest" description="Disordered" evidence="1">
    <location>
        <begin position="131"/>
        <end position="178"/>
    </location>
</feature>
<keyword evidence="2" id="KW-1133">Transmembrane helix</keyword>
<organism evidence="3 4">
    <name type="scientific">Deinococcus psychrotolerans</name>
    <dbReference type="NCBI Taxonomy" id="2489213"/>
    <lineage>
        <taxon>Bacteria</taxon>
        <taxon>Thermotogati</taxon>
        <taxon>Deinococcota</taxon>
        <taxon>Deinococci</taxon>
        <taxon>Deinococcales</taxon>
        <taxon>Deinococcaceae</taxon>
        <taxon>Deinococcus</taxon>
    </lineage>
</organism>
<feature type="transmembrane region" description="Helical" evidence="2">
    <location>
        <begin position="60"/>
        <end position="79"/>
    </location>
</feature>
<sequence length="178" mass="20157">MEQQSQANLTTLHRPVERFARLLSRPNFIFTALTVFLMWIVLNLNLHFFVHRSWDSPPFFWLQGLIGVLGLVITSTVLISQARQAGLAEQRSQLQLQIILLTEQRSAKIVALLEELRRDLPSVRDRLDEEADVMQQASDPHSILKVIEQIEHSSEDAAEQETPETEKPAPAGQTGAEP</sequence>
<geneLocation type="plasmid" evidence="3 4">
    <name>unnamed1</name>
</geneLocation>
<feature type="transmembrane region" description="Helical" evidence="2">
    <location>
        <begin position="28"/>
        <end position="48"/>
    </location>
</feature>
<protein>
    <submittedName>
        <fullName evidence="3">DUF1003 domain-containing protein</fullName>
    </submittedName>
</protein>
<dbReference type="InterPro" id="IPR010406">
    <property type="entry name" value="DUF1003"/>
</dbReference>
<keyword evidence="3" id="KW-0614">Plasmid</keyword>
<keyword evidence="4" id="KW-1185">Reference proteome</keyword>
<gene>
    <name evidence="3" type="ORF">EHF33_16520</name>
</gene>
<evidence type="ECO:0000256" key="1">
    <source>
        <dbReference type="SAM" id="MobiDB-lite"/>
    </source>
</evidence>
<evidence type="ECO:0000256" key="2">
    <source>
        <dbReference type="SAM" id="Phobius"/>
    </source>
</evidence>
<reference evidence="3 4" key="1">
    <citation type="submission" date="2018-11" db="EMBL/GenBank/DDBJ databases">
        <title>Deinococcus shelandsis sp. nov., isolated from South Shetland Islands soil of Antarctica.</title>
        <authorList>
            <person name="Tian J."/>
        </authorList>
    </citation>
    <scope>NUCLEOTIDE SEQUENCE [LARGE SCALE GENOMIC DNA]</scope>
    <source>
        <strain evidence="3 4">S14-83T</strain>
        <plasmid evidence="3 4">unnamed1</plasmid>
    </source>
</reference>
<dbReference type="Proteomes" id="UP000276417">
    <property type="component" value="Plasmid unnamed1"/>
</dbReference>
<evidence type="ECO:0000313" key="3">
    <source>
        <dbReference type="EMBL" id="AZI44779.1"/>
    </source>
</evidence>
<dbReference type="Pfam" id="PF06210">
    <property type="entry name" value="DUF1003"/>
    <property type="match status" value="1"/>
</dbReference>
<evidence type="ECO:0000313" key="4">
    <source>
        <dbReference type="Proteomes" id="UP000276417"/>
    </source>
</evidence>
<dbReference type="KEGG" id="dph:EHF33_16520"/>
<accession>A0A3G8YHJ7</accession>
<proteinExistence type="predicted"/>
<dbReference type="EMBL" id="CP034185">
    <property type="protein sequence ID" value="AZI44779.1"/>
    <property type="molecule type" value="Genomic_DNA"/>
</dbReference>
<keyword evidence="2" id="KW-0812">Transmembrane</keyword>
<dbReference type="AlphaFoldDB" id="A0A3G8YHJ7"/>